<dbReference type="InterPro" id="IPR033749">
    <property type="entry name" value="Polyprenyl_synt_CS"/>
</dbReference>
<comment type="catalytic activity">
    <reaction evidence="6">
        <text>5 isopentenyl diphosphate + (2E,6E)-farnesyl diphosphate = all-trans-octaprenyl diphosphate + 5 diphosphate</text>
        <dbReference type="Rhea" id="RHEA:27798"/>
        <dbReference type="ChEBI" id="CHEBI:33019"/>
        <dbReference type="ChEBI" id="CHEBI:57711"/>
        <dbReference type="ChEBI" id="CHEBI:128769"/>
        <dbReference type="ChEBI" id="CHEBI:175763"/>
        <dbReference type="EC" id="2.5.1.90"/>
    </reaction>
</comment>
<dbReference type="PROSITE" id="PS00723">
    <property type="entry name" value="POLYPRENYL_SYNTHASE_1"/>
    <property type="match status" value="1"/>
</dbReference>
<evidence type="ECO:0000313" key="14">
    <source>
        <dbReference type="Proteomes" id="UP000561045"/>
    </source>
</evidence>
<name>A0A840BGY0_9RHOO</name>
<evidence type="ECO:0000313" key="13">
    <source>
        <dbReference type="EMBL" id="MBB4012445.1"/>
    </source>
</evidence>
<gene>
    <name evidence="13" type="ORF">GGR36_001753</name>
</gene>
<dbReference type="GO" id="GO:0106350">
    <property type="term" value="F:all-trans-octaprenyl-diphosphate synthase activity"/>
    <property type="evidence" value="ECO:0007669"/>
    <property type="project" value="UniProtKB-EC"/>
</dbReference>
<dbReference type="Gene3D" id="1.10.600.10">
    <property type="entry name" value="Farnesyl Diphosphate Synthase"/>
    <property type="match status" value="1"/>
</dbReference>
<keyword evidence="4" id="KW-0479">Metal-binding</keyword>
<evidence type="ECO:0000256" key="1">
    <source>
        <dbReference type="ARBA" id="ARBA00001946"/>
    </source>
</evidence>
<evidence type="ECO:0000256" key="8">
    <source>
        <dbReference type="ARBA" id="ARBA00066511"/>
    </source>
</evidence>
<dbReference type="SUPFAM" id="SSF48576">
    <property type="entry name" value="Terpenoid synthases"/>
    <property type="match status" value="1"/>
</dbReference>
<comment type="cofactor">
    <cofactor evidence="1">
        <name>Mg(2+)</name>
        <dbReference type="ChEBI" id="CHEBI:18420"/>
    </cofactor>
</comment>
<reference evidence="13 14" key="1">
    <citation type="submission" date="2020-08" db="EMBL/GenBank/DDBJ databases">
        <title>Genomic Encyclopedia of Type Strains, Phase IV (KMG-IV): sequencing the most valuable type-strain genomes for metagenomic binning, comparative biology and taxonomic classification.</title>
        <authorList>
            <person name="Goeker M."/>
        </authorList>
    </citation>
    <scope>NUCLEOTIDE SEQUENCE [LARGE SCALE GENOMIC DNA]</scope>
    <source>
        <strain evidence="13 14">DSM 106739</strain>
    </source>
</reference>
<sequence>MLLIVLATAHLENRDLVVTTLSDHGGLDGSTSNHRRADLHRLAFTHGQNLVQGDLSANVRRYLFYLDLLAGGHAILLAPGFYDRVHVDSVLYEQLRGKARDSNSAANVSQGFLSGFCLGRSPCSLTRPLSLSSIASFATHGRTLSTQELYAPIAADMAAVDGVIRERLHSEVVLIRQVAEYIIAAGGKRLRPALLLFVANALGYRGTHHHELAAVVEFIHTATLLHDDVVDESSLRRGNSTANAMFGNAAAVLVGDFLYSRSFQMMVGVNDMRVMRVLADATNVIAEGEVLQLLNVRNADASVEDYLRVIRYKTAMLFEAAARLGGILGGLDEAGQEQLAAFGRHLGTAFQLVDDVLDYSGDEASTGKHLGDDLAEGKPTLPLIHVIQHGAPEHAAAVRAAIEHGGRDSFPQVIAAIRATDALERTRAAARAEADAAKSALSVLPPSLFKQALLQLSDFAVARDH</sequence>
<dbReference type="GO" id="GO:0046872">
    <property type="term" value="F:metal ion binding"/>
    <property type="evidence" value="ECO:0007669"/>
    <property type="project" value="UniProtKB-KW"/>
</dbReference>
<evidence type="ECO:0000256" key="7">
    <source>
        <dbReference type="ARBA" id="ARBA00055029"/>
    </source>
</evidence>
<evidence type="ECO:0000256" key="3">
    <source>
        <dbReference type="ARBA" id="ARBA00022679"/>
    </source>
</evidence>
<dbReference type="FunFam" id="1.10.600.10:FF:000002">
    <property type="entry name" value="Octaprenyl diphosphate synthase"/>
    <property type="match status" value="1"/>
</dbReference>
<dbReference type="GO" id="GO:0008299">
    <property type="term" value="P:isoprenoid biosynthetic process"/>
    <property type="evidence" value="ECO:0007669"/>
    <property type="project" value="InterPro"/>
</dbReference>
<dbReference type="SFLD" id="SFLDS00005">
    <property type="entry name" value="Isoprenoid_Synthase_Type_I"/>
    <property type="match status" value="1"/>
</dbReference>
<comment type="caution">
    <text evidence="13">The sequence shown here is derived from an EMBL/GenBank/DDBJ whole genome shotgun (WGS) entry which is preliminary data.</text>
</comment>
<dbReference type="AlphaFoldDB" id="A0A840BGY0"/>
<evidence type="ECO:0000256" key="12">
    <source>
        <dbReference type="RuleBase" id="RU004466"/>
    </source>
</evidence>
<evidence type="ECO:0000256" key="2">
    <source>
        <dbReference type="ARBA" id="ARBA00006706"/>
    </source>
</evidence>
<evidence type="ECO:0000256" key="6">
    <source>
        <dbReference type="ARBA" id="ARBA00051506"/>
    </source>
</evidence>
<evidence type="ECO:0000256" key="5">
    <source>
        <dbReference type="ARBA" id="ARBA00022842"/>
    </source>
</evidence>
<evidence type="ECO:0000256" key="10">
    <source>
        <dbReference type="ARBA" id="ARBA00079637"/>
    </source>
</evidence>
<dbReference type="PANTHER" id="PTHR12001:SF69">
    <property type="entry name" value="ALL TRANS-POLYPRENYL-DIPHOSPHATE SYNTHASE PDSS1"/>
    <property type="match status" value="1"/>
</dbReference>
<dbReference type="InterPro" id="IPR008949">
    <property type="entry name" value="Isoprenoid_synthase_dom_sf"/>
</dbReference>
<evidence type="ECO:0000256" key="4">
    <source>
        <dbReference type="ARBA" id="ARBA00022723"/>
    </source>
</evidence>
<dbReference type="CDD" id="cd00685">
    <property type="entry name" value="Trans_IPPS_HT"/>
    <property type="match status" value="1"/>
</dbReference>
<protein>
    <recommendedName>
        <fullName evidence="9">Octaprenyl diphosphate synthase</fullName>
        <ecNumber evidence="8">2.5.1.90</ecNumber>
    </recommendedName>
    <alternativeName>
        <fullName evidence="11">All-trans-octaprenyl-diphosphate synthase</fullName>
    </alternativeName>
    <alternativeName>
        <fullName evidence="10">Octaprenyl pyrophosphate synthase</fullName>
    </alternativeName>
</protein>
<dbReference type="PANTHER" id="PTHR12001">
    <property type="entry name" value="GERANYLGERANYL PYROPHOSPHATE SYNTHASE"/>
    <property type="match status" value="1"/>
</dbReference>
<dbReference type="InterPro" id="IPR000092">
    <property type="entry name" value="Polyprenyl_synt"/>
</dbReference>
<evidence type="ECO:0000256" key="11">
    <source>
        <dbReference type="ARBA" id="ARBA00083124"/>
    </source>
</evidence>
<accession>A0A840BGY0</accession>
<comment type="function">
    <text evidence="7">Supplies octaprenyl diphosphate, the precursor for the side chain of the isoprenoid quinones ubiquinone and menaquinone.</text>
</comment>
<organism evidence="13 14">
    <name type="scientific">Niveibacterium umoris</name>
    <dbReference type="NCBI Taxonomy" id="1193620"/>
    <lineage>
        <taxon>Bacteria</taxon>
        <taxon>Pseudomonadati</taxon>
        <taxon>Pseudomonadota</taxon>
        <taxon>Betaproteobacteria</taxon>
        <taxon>Rhodocyclales</taxon>
        <taxon>Rhodocyclaceae</taxon>
        <taxon>Niveibacterium</taxon>
    </lineage>
</organism>
<dbReference type="Pfam" id="PF00348">
    <property type="entry name" value="polyprenyl_synt"/>
    <property type="match status" value="1"/>
</dbReference>
<dbReference type="EC" id="2.5.1.90" evidence="8"/>
<keyword evidence="14" id="KW-1185">Reference proteome</keyword>
<keyword evidence="3 12" id="KW-0808">Transferase</keyword>
<dbReference type="EMBL" id="JACIET010000001">
    <property type="protein sequence ID" value="MBB4012445.1"/>
    <property type="molecule type" value="Genomic_DNA"/>
</dbReference>
<dbReference type="PROSITE" id="PS00444">
    <property type="entry name" value="POLYPRENYL_SYNTHASE_2"/>
    <property type="match status" value="1"/>
</dbReference>
<evidence type="ECO:0000256" key="9">
    <source>
        <dbReference type="ARBA" id="ARBA00072473"/>
    </source>
</evidence>
<keyword evidence="5" id="KW-0460">Magnesium</keyword>
<comment type="similarity">
    <text evidence="2 12">Belongs to the FPP/GGPP synthase family.</text>
</comment>
<proteinExistence type="inferred from homology"/>
<dbReference type="Proteomes" id="UP000561045">
    <property type="component" value="Unassembled WGS sequence"/>
</dbReference>